<gene>
    <name evidence="1" type="ORF">CEXT_522011</name>
</gene>
<sequence length="80" mass="9042">MYTNIRAKTKPPAVDAIFLCVAPTWVSIIATEKYSLRRRKLIFEPEPSPTKEQDKGIFSASGQHGLDTCKETNFDFVYSS</sequence>
<accession>A0AAV4QGP9</accession>
<keyword evidence="2" id="KW-1185">Reference proteome</keyword>
<dbReference type="Proteomes" id="UP001054945">
    <property type="component" value="Unassembled WGS sequence"/>
</dbReference>
<evidence type="ECO:0000313" key="2">
    <source>
        <dbReference type="Proteomes" id="UP001054945"/>
    </source>
</evidence>
<organism evidence="1 2">
    <name type="scientific">Caerostris extrusa</name>
    <name type="common">Bark spider</name>
    <name type="synonym">Caerostris bankana</name>
    <dbReference type="NCBI Taxonomy" id="172846"/>
    <lineage>
        <taxon>Eukaryota</taxon>
        <taxon>Metazoa</taxon>
        <taxon>Ecdysozoa</taxon>
        <taxon>Arthropoda</taxon>
        <taxon>Chelicerata</taxon>
        <taxon>Arachnida</taxon>
        <taxon>Araneae</taxon>
        <taxon>Araneomorphae</taxon>
        <taxon>Entelegynae</taxon>
        <taxon>Araneoidea</taxon>
        <taxon>Araneidae</taxon>
        <taxon>Caerostris</taxon>
    </lineage>
</organism>
<reference evidence="1 2" key="1">
    <citation type="submission" date="2021-06" db="EMBL/GenBank/DDBJ databases">
        <title>Caerostris extrusa draft genome.</title>
        <authorList>
            <person name="Kono N."/>
            <person name="Arakawa K."/>
        </authorList>
    </citation>
    <scope>NUCLEOTIDE SEQUENCE [LARGE SCALE GENOMIC DNA]</scope>
</reference>
<name>A0AAV4QGP9_CAEEX</name>
<evidence type="ECO:0000313" key="1">
    <source>
        <dbReference type="EMBL" id="GIY07220.1"/>
    </source>
</evidence>
<comment type="caution">
    <text evidence="1">The sequence shown here is derived from an EMBL/GenBank/DDBJ whole genome shotgun (WGS) entry which is preliminary data.</text>
</comment>
<dbReference type="AlphaFoldDB" id="A0AAV4QGP9"/>
<proteinExistence type="predicted"/>
<dbReference type="EMBL" id="BPLR01006069">
    <property type="protein sequence ID" value="GIY07220.1"/>
    <property type="molecule type" value="Genomic_DNA"/>
</dbReference>
<protein>
    <submittedName>
        <fullName evidence="1">Uncharacterized protein</fullName>
    </submittedName>
</protein>